<name>A0AC34QJS0_9BILA</name>
<dbReference type="Proteomes" id="UP000887576">
    <property type="component" value="Unplaced"/>
</dbReference>
<accession>A0AC34QJS0</accession>
<evidence type="ECO:0000313" key="1">
    <source>
        <dbReference type="Proteomes" id="UP000887576"/>
    </source>
</evidence>
<proteinExistence type="predicted"/>
<sequence length="123" mass="13368">MPESQRNVIAFWILGLCNNFAYVIMLSAAKDILESGKEHPEPIINGSDISDHCVDDSSKFTCSPISTGSILLADILPTLFLKVLAPFTLTKLPYGPRHCLVVLLQALSYIIVAISPNITIGII</sequence>
<protein>
    <submittedName>
        <fullName evidence="2">Battenin</fullName>
    </submittedName>
</protein>
<evidence type="ECO:0000313" key="2">
    <source>
        <dbReference type="WBParaSite" id="JU765_v2.g1708.t1"/>
    </source>
</evidence>
<dbReference type="WBParaSite" id="JU765_v2.g1708.t1">
    <property type="protein sequence ID" value="JU765_v2.g1708.t1"/>
    <property type="gene ID" value="JU765_v2.g1708"/>
</dbReference>
<organism evidence="1 2">
    <name type="scientific">Panagrolaimus sp. JU765</name>
    <dbReference type="NCBI Taxonomy" id="591449"/>
    <lineage>
        <taxon>Eukaryota</taxon>
        <taxon>Metazoa</taxon>
        <taxon>Ecdysozoa</taxon>
        <taxon>Nematoda</taxon>
        <taxon>Chromadorea</taxon>
        <taxon>Rhabditida</taxon>
        <taxon>Tylenchina</taxon>
        <taxon>Panagrolaimomorpha</taxon>
        <taxon>Panagrolaimoidea</taxon>
        <taxon>Panagrolaimidae</taxon>
        <taxon>Panagrolaimus</taxon>
    </lineage>
</organism>
<reference evidence="2" key="1">
    <citation type="submission" date="2022-11" db="UniProtKB">
        <authorList>
            <consortium name="WormBaseParasite"/>
        </authorList>
    </citation>
    <scope>IDENTIFICATION</scope>
</reference>